<evidence type="ECO:0000313" key="7">
    <source>
        <dbReference type="EMBL" id="AKQ00814.1"/>
    </source>
</evidence>
<evidence type="ECO:0000256" key="5">
    <source>
        <dbReference type="ARBA" id="ARBA00023274"/>
    </source>
</evidence>
<name>A0A0H4TJW8_9DELT</name>
<dbReference type="GO" id="GO:0005840">
    <property type="term" value="C:ribosome"/>
    <property type="evidence" value="ECO:0007669"/>
    <property type="project" value="UniProtKB-KW"/>
</dbReference>
<keyword evidence="3 6" id="KW-0694">RNA-binding</keyword>
<dbReference type="GO" id="GO:1990904">
    <property type="term" value="C:ribonucleoprotein complex"/>
    <property type="evidence" value="ECO:0007669"/>
    <property type="project" value="UniProtKB-KW"/>
</dbReference>
<dbReference type="Gene3D" id="3.30.70.330">
    <property type="match status" value="1"/>
</dbReference>
<dbReference type="GO" id="GO:0003735">
    <property type="term" value="F:structural constituent of ribosome"/>
    <property type="evidence" value="ECO:0007669"/>
    <property type="project" value="InterPro"/>
</dbReference>
<dbReference type="FunFam" id="3.30.70.330:FF:000001">
    <property type="entry name" value="50S ribosomal protein L23"/>
    <property type="match status" value="1"/>
</dbReference>
<sequence length="95" mass="10786">MKNHYSVLKSPVITEKSTAATVEGKVVFWVDVEATKKDIKDAVENIFKVKVLDVNTHLVPGKVKRMGKFQGQRPTRKKAYLKLREGDKIEIFEGV</sequence>
<dbReference type="EMBL" id="KT006939">
    <property type="protein sequence ID" value="AKQ00814.1"/>
    <property type="molecule type" value="Genomic_DNA"/>
</dbReference>
<reference evidence="7" key="1">
    <citation type="journal article" date="2015" name="ISME J.">
        <title>Aquifer environment selects for microbial species cohorts in sediment and groundwater.</title>
        <authorList>
            <person name="Hug L.A."/>
            <person name="Thomas B.C."/>
            <person name="Brown C.T."/>
            <person name="Frischkorn K.R."/>
            <person name="Williams K.H."/>
            <person name="Tringe S.G."/>
            <person name="Banfield J.F."/>
        </authorList>
    </citation>
    <scope>NUCLEOTIDE SEQUENCE</scope>
</reference>
<dbReference type="HAMAP" id="MF_01369_B">
    <property type="entry name" value="Ribosomal_uL23_B"/>
    <property type="match status" value="1"/>
</dbReference>
<evidence type="ECO:0000256" key="1">
    <source>
        <dbReference type="ARBA" id="ARBA00006700"/>
    </source>
</evidence>
<dbReference type="InterPro" id="IPR013025">
    <property type="entry name" value="Ribosomal_uL23-like"/>
</dbReference>
<dbReference type="SUPFAM" id="SSF54189">
    <property type="entry name" value="Ribosomal proteins S24e, L23 and L15e"/>
    <property type="match status" value="1"/>
</dbReference>
<evidence type="ECO:0000256" key="4">
    <source>
        <dbReference type="ARBA" id="ARBA00022980"/>
    </source>
</evidence>
<dbReference type="AlphaFoldDB" id="A0A0H4TJW8"/>
<evidence type="ECO:0000256" key="2">
    <source>
        <dbReference type="ARBA" id="ARBA00022730"/>
    </source>
</evidence>
<dbReference type="GO" id="GO:0006412">
    <property type="term" value="P:translation"/>
    <property type="evidence" value="ECO:0007669"/>
    <property type="project" value="UniProtKB-UniRule"/>
</dbReference>
<protein>
    <recommendedName>
        <fullName evidence="6">Large ribosomal subunit protein uL23</fullName>
    </recommendedName>
</protein>
<comment type="function">
    <text evidence="6">One of the early assembly proteins it binds 23S rRNA. One of the proteins that surrounds the polypeptide exit tunnel on the outside of the ribosome. Forms the main docking site for trigger factor binding to the ribosome.</text>
</comment>
<dbReference type="InterPro" id="IPR012678">
    <property type="entry name" value="Ribosomal_uL23/eL15/eS24_sf"/>
</dbReference>
<dbReference type="NCBIfam" id="NF004366">
    <property type="entry name" value="PRK05738.3-2"/>
    <property type="match status" value="1"/>
</dbReference>
<gene>
    <name evidence="6" type="primary">rplW</name>
</gene>
<dbReference type="GO" id="GO:0019843">
    <property type="term" value="F:rRNA binding"/>
    <property type="evidence" value="ECO:0007669"/>
    <property type="project" value="UniProtKB-UniRule"/>
</dbReference>
<keyword evidence="5 6" id="KW-0687">Ribonucleoprotein</keyword>
<accession>A0A0H4TJW8</accession>
<keyword evidence="4 6" id="KW-0689">Ribosomal protein</keyword>
<organism evidence="7">
    <name type="scientific">uncultured delta proteobacterium Rifle_16ft_4_minimus_11275</name>
    <dbReference type="NCBI Taxonomy" id="1665173"/>
    <lineage>
        <taxon>Bacteria</taxon>
        <taxon>Deltaproteobacteria</taxon>
        <taxon>environmental samples</taxon>
    </lineage>
</organism>
<proteinExistence type="inferred from homology"/>
<comment type="subunit">
    <text evidence="6">Part of the 50S ribosomal subunit. Contacts protein L29, and trigger factor when it is bound to the ribosome.</text>
</comment>
<dbReference type="NCBIfam" id="NF004363">
    <property type="entry name" value="PRK05738.2-4"/>
    <property type="match status" value="1"/>
</dbReference>
<dbReference type="InterPro" id="IPR012677">
    <property type="entry name" value="Nucleotide-bd_a/b_plait_sf"/>
</dbReference>
<dbReference type="PANTHER" id="PTHR11620">
    <property type="entry name" value="60S RIBOSOMAL PROTEIN L23A"/>
    <property type="match status" value="1"/>
</dbReference>
<comment type="similarity">
    <text evidence="1 6">Belongs to the universal ribosomal protein uL23 family.</text>
</comment>
<evidence type="ECO:0000256" key="6">
    <source>
        <dbReference type="HAMAP-Rule" id="MF_01369"/>
    </source>
</evidence>
<keyword evidence="2 6" id="KW-0699">rRNA-binding</keyword>
<evidence type="ECO:0000256" key="3">
    <source>
        <dbReference type="ARBA" id="ARBA00022884"/>
    </source>
</evidence>
<dbReference type="Pfam" id="PF00276">
    <property type="entry name" value="Ribosomal_L23"/>
    <property type="match status" value="1"/>
</dbReference>